<reference evidence="2 3" key="1">
    <citation type="submission" date="2020-08" db="EMBL/GenBank/DDBJ databases">
        <title>Genomic Encyclopedia of Type Strains, Phase III (KMG-III): the genomes of soil and plant-associated and newly described type strains.</title>
        <authorList>
            <person name="Whitman W."/>
        </authorList>
    </citation>
    <scope>NUCLEOTIDE SEQUENCE [LARGE SCALE GENOMIC DNA]</scope>
    <source>
        <strain evidence="2 3">CECT 4113</strain>
    </source>
</reference>
<accession>A0A7W5BIF6</accession>
<evidence type="ECO:0000313" key="3">
    <source>
        <dbReference type="Proteomes" id="UP000518315"/>
    </source>
</evidence>
<comment type="caution">
    <text evidence="2">The sequence shown here is derived from an EMBL/GenBank/DDBJ whole genome shotgun (WGS) entry which is preliminary data.</text>
</comment>
<dbReference type="AlphaFoldDB" id="A0A7W5BIF6"/>
<feature type="domain" description="Insertion element IS402-like" evidence="1">
    <location>
        <begin position="6"/>
        <end position="72"/>
    </location>
</feature>
<gene>
    <name evidence="2" type="ORF">FHS26_000957</name>
</gene>
<protein>
    <submittedName>
        <fullName evidence="2">Transposase</fullName>
    </submittedName>
</protein>
<dbReference type="Pfam" id="PF13340">
    <property type="entry name" value="DUF4096"/>
    <property type="match status" value="1"/>
</dbReference>
<proteinExistence type="predicted"/>
<dbReference type="InterPro" id="IPR025161">
    <property type="entry name" value="IS402-like_dom"/>
</dbReference>
<dbReference type="InterPro" id="IPR052909">
    <property type="entry name" value="Transposase_6_like"/>
</dbReference>
<organism evidence="2 3">
    <name type="scientific">Rhizobium pisi</name>
    <dbReference type="NCBI Taxonomy" id="574561"/>
    <lineage>
        <taxon>Bacteria</taxon>
        <taxon>Pseudomonadati</taxon>
        <taxon>Pseudomonadota</taxon>
        <taxon>Alphaproteobacteria</taxon>
        <taxon>Hyphomicrobiales</taxon>
        <taxon>Rhizobiaceae</taxon>
        <taxon>Rhizobium/Agrobacterium group</taxon>
        <taxon>Rhizobium</taxon>
    </lineage>
</organism>
<dbReference type="PANTHER" id="PTHR46637">
    <property type="entry name" value="TIS1421-TRANSPOSASE PROTEIN A"/>
    <property type="match status" value="1"/>
</dbReference>
<dbReference type="PANTHER" id="PTHR46637:SF1">
    <property type="entry name" value="BLL5188 PROTEIN"/>
    <property type="match status" value="1"/>
</dbReference>
<name>A0A7W5BIF6_9HYPH</name>
<keyword evidence="3" id="KW-1185">Reference proteome</keyword>
<dbReference type="Proteomes" id="UP000518315">
    <property type="component" value="Unassembled WGS sequence"/>
</dbReference>
<evidence type="ECO:0000313" key="2">
    <source>
        <dbReference type="EMBL" id="MBB3133253.1"/>
    </source>
</evidence>
<sequence length="72" mass="8774">MNRYDLTDFEWRVIEPLLPNKPRGVPRVDDQKVLNGIFWVLRSGAPWRDMPERYGPYTTCYNRFRRWMRAGI</sequence>
<dbReference type="EMBL" id="JACHXH010000003">
    <property type="protein sequence ID" value="MBB3133253.1"/>
    <property type="molecule type" value="Genomic_DNA"/>
</dbReference>
<evidence type="ECO:0000259" key="1">
    <source>
        <dbReference type="Pfam" id="PF13340"/>
    </source>
</evidence>